<dbReference type="Gene3D" id="3.40.720.10">
    <property type="entry name" value="Alkaline Phosphatase, subunit A"/>
    <property type="match status" value="1"/>
</dbReference>
<feature type="transmembrane region" description="Helical" evidence="2">
    <location>
        <begin position="183"/>
        <end position="205"/>
    </location>
</feature>
<keyword evidence="2" id="KW-1133">Transmembrane helix</keyword>
<dbReference type="Proteomes" id="UP000595046">
    <property type="component" value="Chromosome"/>
</dbReference>
<dbReference type="KEGG" id="sbat:G4Z16_24910"/>
<protein>
    <submittedName>
        <fullName evidence="3">Sulfatase</fullName>
    </submittedName>
</protein>
<sequence>MSLFSSSRQKPETDTSATADDLPRDDAAADREAAASDGTAARGRVMAGVRRLAAIRAEYRDRCRARYPLLARSVPRVTTGLAALLVLFALLVPNSLDRVAPGSFVRLPVEAIYLAAVLILLPPKAGRAVSLTAGAVLGLLTLVKFLDMGFYSVLDRPFDPVLDWILFDDAEEFLSSTLGRTGAAVAVAGIVILALLLVVLVTLAVRRLSGIVLRHSTLATRTTLMLGVAWITVSTLGLQLVEGIPFAAKATSRQVQERVMLLRKGLNDGREFSQQAAVDDFRGTPPGKLLNGLRGKDVIFAFVESYGRGAVQDPRMAPRVGAVLENQTGRLREAGFSSRSGWLTSPTTGAGSWLAHSTLMSGLWIDNNQRYRTATASDRFTLTGAFQRSKAWRTVGMMPGVRRSWPEGQFYHFDKIYDSREMGYRGPMFSWSPVPDQFTLRAFERLEHGKKDRRPLMTTAILATSHNPWAPLPSTVGWDQLGDGSLFHAQKRAGKDPKDVWKDPRQVRTEYRRSIEYSIRNLTDYVARYGGKDTVLVFLGDHQPVPVVVGNHVSRDVPISIVAHDPKVMERMSGWGWDEGLKPGKKAPVWRMDSFRDRFLTTFGPGPGTKND</sequence>
<evidence type="ECO:0000313" key="3">
    <source>
        <dbReference type="EMBL" id="QPP09114.1"/>
    </source>
</evidence>
<organism evidence="3 4">
    <name type="scientific">Streptomyces bathyalis</name>
    <dbReference type="NCBI Taxonomy" id="2710756"/>
    <lineage>
        <taxon>Bacteria</taxon>
        <taxon>Bacillati</taxon>
        <taxon>Actinomycetota</taxon>
        <taxon>Actinomycetes</taxon>
        <taxon>Kitasatosporales</taxon>
        <taxon>Streptomycetaceae</taxon>
        <taxon>Streptomyces</taxon>
    </lineage>
</organism>
<dbReference type="SUPFAM" id="SSF53649">
    <property type="entry name" value="Alkaline phosphatase-like"/>
    <property type="match status" value="1"/>
</dbReference>
<feature type="compositionally biased region" description="Basic and acidic residues" evidence="1">
    <location>
        <begin position="21"/>
        <end position="34"/>
    </location>
</feature>
<keyword evidence="2" id="KW-0812">Transmembrane</keyword>
<keyword evidence="4" id="KW-1185">Reference proteome</keyword>
<proteinExistence type="predicted"/>
<evidence type="ECO:0000256" key="1">
    <source>
        <dbReference type="SAM" id="MobiDB-lite"/>
    </source>
</evidence>
<keyword evidence="2" id="KW-0472">Membrane</keyword>
<reference evidence="4" key="1">
    <citation type="submission" date="2020-02" db="EMBL/GenBank/DDBJ databases">
        <title>Streptomyces sp. ASO4wet.</title>
        <authorList>
            <person name="Risdian C."/>
            <person name="Landwehr W."/>
            <person name="Schupp P."/>
            <person name="Wink J."/>
        </authorList>
    </citation>
    <scope>NUCLEOTIDE SEQUENCE [LARGE SCALE GENOMIC DNA]</scope>
    <source>
        <strain evidence="4">ASO4wet</strain>
    </source>
</reference>
<dbReference type="EMBL" id="CP048882">
    <property type="protein sequence ID" value="QPP09114.1"/>
    <property type="molecule type" value="Genomic_DNA"/>
</dbReference>
<evidence type="ECO:0000313" key="4">
    <source>
        <dbReference type="Proteomes" id="UP000595046"/>
    </source>
</evidence>
<evidence type="ECO:0000256" key="2">
    <source>
        <dbReference type="SAM" id="Phobius"/>
    </source>
</evidence>
<feature type="region of interest" description="Disordered" evidence="1">
    <location>
        <begin position="1"/>
        <end position="36"/>
    </location>
</feature>
<name>A0A7T1WTZ7_9ACTN</name>
<feature type="transmembrane region" description="Helical" evidence="2">
    <location>
        <begin position="74"/>
        <end position="92"/>
    </location>
</feature>
<feature type="transmembrane region" description="Helical" evidence="2">
    <location>
        <begin position="104"/>
        <end position="121"/>
    </location>
</feature>
<feature type="transmembrane region" description="Helical" evidence="2">
    <location>
        <begin position="128"/>
        <end position="146"/>
    </location>
</feature>
<feature type="transmembrane region" description="Helical" evidence="2">
    <location>
        <begin position="226"/>
        <end position="248"/>
    </location>
</feature>
<gene>
    <name evidence="3" type="ORF">G4Z16_24910</name>
</gene>
<accession>A0A7T1WTZ7</accession>
<dbReference type="InterPro" id="IPR017850">
    <property type="entry name" value="Alkaline_phosphatase_core_sf"/>
</dbReference>
<dbReference type="AlphaFoldDB" id="A0A7T1WTZ7"/>